<dbReference type="AlphaFoldDB" id="A0A9P1D5V7"/>
<accession>A0A9P1D5V7</accession>
<dbReference type="EMBL" id="CAMXCT010003281">
    <property type="protein sequence ID" value="CAI4003516.1"/>
    <property type="molecule type" value="Genomic_DNA"/>
</dbReference>
<reference evidence="2 3" key="2">
    <citation type="submission" date="2024-05" db="EMBL/GenBank/DDBJ databases">
        <authorList>
            <person name="Chen Y."/>
            <person name="Shah S."/>
            <person name="Dougan E. K."/>
            <person name="Thang M."/>
            <person name="Chan C."/>
        </authorList>
    </citation>
    <scope>NUCLEOTIDE SEQUENCE [LARGE SCALE GENOMIC DNA]</scope>
</reference>
<reference evidence="1" key="1">
    <citation type="submission" date="2022-10" db="EMBL/GenBank/DDBJ databases">
        <authorList>
            <person name="Chen Y."/>
            <person name="Dougan E. K."/>
            <person name="Chan C."/>
            <person name="Rhodes N."/>
            <person name="Thang M."/>
        </authorList>
    </citation>
    <scope>NUCLEOTIDE SEQUENCE</scope>
</reference>
<dbReference type="EMBL" id="CAMXCT020003281">
    <property type="protein sequence ID" value="CAL1156891.1"/>
    <property type="molecule type" value="Genomic_DNA"/>
</dbReference>
<protein>
    <submittedName>
        <fullName evidence="1">Uncharacterized protein</fullName>
    </submittedName>
</protein>
<gene>
    <name evidence="1" type="ORF">C1SCF055_LOCUS29378</name>
</gene>
<sequence>MPFASLSCLVRYNCTIGLPAYYSRRLDQESKDFCNNVLKPLLQTDEFADAVWKVCSRIAWLEQNTRDWDGAQAAHITGAAQGYQESMAADASIVAENVSRMGFNFYG</sequence>
<dbReference type="Proteomes" id="UP001152797">
    <property type="component" value="Unassembled WGS sequence"/>
</dbReference>
<evidence type="ECO:0000313" key="3">
    <source>
        <dbReference type="Proteomes" id="UP001152797"/>
    </source>
</evidence>
<comment type="caution">
    <text evidence="1">The sequence shown here is derived from an EMBL/GenBank/DDBJ whole genome shotgun (WGS) entry which is preliminary data.</text>
</comment>
<organism evidence="1">
    <name type="scientific">Cladocopium goreaui</name>
    <dbReference type="NCBI Taxonomy" id="2562237"/>
    <lineage>
        <taxon>Eukaryota</taxon>
        <taxon>Sar</taxon>
        <taxon>Alveolata</taxon>
        <taxon>Dinophyceae</taxon>
        <taxon>Suessiales</taxon>
        <taxon>Symbiodiniaceae</taxon>
        <taxon>Cladocopium</taxon>
    </lineage>
</organism>
<evidence type="ECO:0000313" key="2">
    <source>
        <dbReference type="EMBL" id="CAL4790828.1"/>
    </source>
</evidence>
<dbReference type="OrthoDB" id="426160at2759"/>
<name>A0A9P1D5V7_9DINO</name>
<dbReference type="EMBL" id="CAMXCT030003281">
    <property type="protein sequence ID" value="CAL4790828.1"/>
    <property type="molecule type" value="Genomic_DNA"/>
</dbReference>
<proteinExistence type="predicted"/>
<evidence type="ECO:0000313" key="1">
    <source>
        <dbReference type="EMBL" id="CAI4003516.1"/>
    </source>
</evidence>
<keyword evidence="3" id="KW-1185">Reference proteome</keyword>